<dbReference type="RefSeq" id="WP_316510069.1">
    <property type="nucleotide sequence ID" value="NZ_OY726395.1"/>
</dbReference>
<proteinExistence type="predicted"/>
<organism evidence="1 2">
    <name type="scientific">[Mycobacterium] wendilense</name>
    <dbReference type="NCBI Taxonomy" id="3064284"/>
    <lineage>
        <taxon>Bacteria</taxon>
        <taxon>Bacillati</taxon>
        <taxon>Actinomycetota</taxon>
        <taxon>Actinomycetes</taxon>
        <taxon>Mycobacteriales</taxon>
        <taxon>Mycobacteriaceae</taxon>
        <taxon>Mycolicibacter</taxon>
    </lineage>
</organism>
<gene>
    <name evidence="1" type="ORF">MU0050_002657</name>
</gene>
<protein>
    <submittedName>
        <fullName evidence="1">Uncharacterized protein</fullName>
    </submittedName>
</protein>
<dbReference type="EMBL" id="OY726395">
    <property type="protein sequence ID" value="CAJ1583509.1"/>
    <property type="molecule type" value="Genomic_DNA"/>
</dbReference>
<reference evidence="1 2" key="1">
    <citation type="submission" date="2023-08" db="EMBL/GenBank/DDBJ databases">
        <authorList>
            <person name="Folkvardsen B D."/>
            <person name="Norman A."/>
        </authorList>
    </citation>
    <scope>NUCLEOTIDE SEQUENCE [LARGE SCALE GENOMIC DNA]</scope>
    <source>
        <strain evidence="1 2">Mu0050</strain>
    </source>
</reference>
<accession>A0ABM9MEW1</accession>
<name>A0ABM9MEW1_9MYCO</name>
<evidence type="ECO:0000313" key="2">
    <source>
        <dbReference type="Proteomes" id="UP001190466"/>
    </source>
</evidence>
<evidence type="ECO:0000313" key="1">
    <source>
        <dbReference type="EMBL" id="CAJ1583509.1"/>
    </source>
</evidence>
<keyword evidence="2" id="KW-1185">Reference proteome</keyword>
<sequence>MTAAPTVDPPPALSKLLSGLQAALRGEAAWAAAVLGLTNGFPTPYYLAAMPPP</sequence>
<dbReference type="Proteomes" id="UP001190466">
    <property type="component" value="Chromosome"/>
</dbReference>